<evidence type="ECO:0000313" key="4">
    <source>
        <dbReference type="EMBL" id="AOW06281.1"/>
    </source>
</evidence>
<evidence type="ECO:0000313" key="7">
    <source>
        <dbReference type="Proteomes" id="UP000256601"/>
    </source>
</evidence>
<organism evidence="4 6">
    <name type="scientific">Yarrowia lipolytica</name>
    <name type="common">Candida lipolytica</name>
    <dbReference type="NCBI Taxonomy" id="4952"/>
    <lineage>
        <taxon>Eukaryota</taxon>
        <taxon>Fungi</taxon>
        <taxon>Dikarya</taxon>
        <taxon>Ascomycota</taxon>
        <taxon>Saccharomycotina</taxon>
        <taxon>Dipodascomycetes</taxon>
        <taxon>Dipodascales</taxon>
        <taxon>Dipodascales incertae sedis</taxon>
        <taxon>Yarrowia</taxon>
    </lineage>
</organism>
<protein>
    <submittedName>
        <fullName evidence="5">60S ribosomal protein L22</fullName>
    </submittedName>
</protein>
<dbReference type="RefSeq" id="XP_002143093.1">
    <property type="nucleotide sequence ID" value="XM_002143057.1"/>
</dbReference>
<dbReference type="KEGG" id="yli:7009590"/>
<dbReference type="AlphaFoldDB" id="A0A1D8NKW8"/>
<dbReference type="PANTHER" id="PTHR10064">
    <property type="entry name" value="60S RIBOSOMAL PROTEIN L22"/>
    <property type="match status" value="1"/>
</dbReference>
<dbReference type="GO" id="GO:0003723">
    <property type="term" value="F:RNA binding"/>
    <property type="evidence" value="ECO:0007669"/>
    <property type="project" value="TreeGrafter"/>
</dbReference>
<evidence type="ECO:0000256" key="3">
    <source>
        <dbReference type="ARBA" id="ARBA00023274"/>
    </source>
</evidence>
<dbReference type="GeneID" id="7009590"/>
<reference evidence="5 7" key="2">
    <citation type="submission" date="2018-07" db="EMBL/GenBank/DDBJ databases">
        <title>Draft Genome Assemblies for Five Robust Yarrowia lipolytica Strains Exhibiting High Lipid Production and Pentose Sugar Utilization and Sugar Alcohol Secretion from Undetoxified Lignocellulosic Biomass Hydrolysates.</title>
        <authorList>
            <consortium name="DOE Joint Genome Institute"/>
            <person name="Walker C."/>
            <person name="Ryu S."/>
            <person name="Na H."/>
            <person name="Zane M."/>
            <person name="LaButti K."/>
            <person name="Lipzen A."/>
            <person name="Haridas S."/>
            <person name="Barry K."/>
            <person name="Grigoriev I.V."/>
            <person name="Quarterman J."/>
            <person name="Slininger P."/>
            <person name="Dien B."/>
            <person name="Trinh C.T."/>
        </authorList>
    </citation>
    <scope>NUCLEOTIDE SEQUENCE [LARGE SCALE GENOMIC DNA]</scope>
    <source>
        <strain evidence="5 7">YB392</strain>
    </source>
</reference>
<dbReference type="OMA" id="YQLRFYN"/>
<dbReference type="EMBL" id="KZ859025">
    <property type="protein sequence ID" value="RDW24685.1"/>
    <property type="molecule type" value="Genomic_DNA"/>
</dbReference>
<dbReference type="GO" id="GO:0005737">
    <property type="term" value="C:cytoplasm"/>
    <property type="evidence" value="ECO:0007669"/>
    <property type="project" value="UniProtKB-ARBA"/>
</dbReference>
<dbReference type="eggNOG" id="KOG3434">
    <property type="taxonomic scope" value="Eukaryota"/>
</dbReference>
<name>A0A1D8NKW8_YARLL</name>
<dbReference type="GO" id="GO:0005840">
    <property type="term" value="C:ribosome"/>
    <property type="evidence" value="ECO:0007669"/>
    <property type="project" value="UniProtKB-KW"/>
</dbReference>
<dbReference type="GO" id="GO:0002181">
    <property type="term" value="P:cytoplasmic translation"/>
    <property type="evidence" value="ECO:0007669"/>
    <property type="project" value="TreeGrafter"/>
</dbReference>
<dbReference type="VEuPathDB" id="FungiDB:YALI0_E32208g"/>
<evidence type="ECO:0000256" key="1">
    <source>
        <dbReference type="ARBA" id="ARBA00007817"/>
    </source>
</evidence>
<dbReference type="InterPro" id="IPR038526">
    <property type="entry name" value="Ribosomal_eL22_sf"/>
</dbReference>
<evidence type="ECO:0000256" key="2">
    <source>
        <dbReference type="ARBA" id="ARBA00022980"/>
    </source>
</evidence>
<dbReference type="EMBL" id="CP017557">
    <property type="protein sequence ID" value="AOW06281.1"/>
    <property type="molecule type" value="Genomic_DNA"/>
</dbReference>
<dbReference type="InterPro" id="IPR002671">
    <property type="entry name" value="Ribosomal_eL22"/>
</dbReference>
<dbReference type="PANTHER" id="PTHR10064:SF31">
    <property type="entry name" value="LARGE RIBOSOMAL SUBUNIT PROTEIN EL22A-RELATED"/>
    <property type="match status" value="1"/>
</dbReference>
<reference evidence="4 6" key="1">
    <citation type="journal article" date="2016" name="PLoS ONE">
        <title>Sequence Assembly of Yarrowia lipolytica Strain W29/CLIB89 Shows Transposable Element Diversity.</title>
        <authorList>
            <person name="Magnan C."/>
            <person name="Yu J."/>
            <person name="Chang I."/>
            <person name="Jahn E."/>
            <person name="Kanomata Y."/>
            <person name="Wu J."/>
            <person name="Zeller M."/>
            <person name="Oakes M."/>
            <person name="Baldi P."/>
            <person name="Sandmeyer S."/>
        </authorList>
    </citation>
    <scope>NUCLEOTIDE SEQUENCE [LARGE SCALE GENOMIC DNA]</scope>
    <source>
        <strain evidence="4">CLIB89</strain>
        <strain evidence="6">CLIB89(W29)</strain>
    </source>
</reference>
<dbReference type="SMR" id="A0A1D8NKW8"/>
<gene>
    <name evidence="5" type="ORF">B0I71DRAFT_133889</name>
    <name evidence="4" type="ORF">YALI1_E38178g</name>
</gene>
<keyword evidence="2 5" id="KW-0689">Ribosomal protein</keyword>
<dbReference type="Proteomes" id="UP000182444">
    <property type="component" value="Chromosome 1E"/>
</dbReference>
<dbReference type="OrthoDB" id="10259820at2759"/>
<accession>A0A1D8NKW8</accession>
<sequence>MAPVKTQKANKYTVDCKAPSADGIFDVSSFEKFLTERIKVEGRTNQLGEDIKVSSNGDIVTVVSTTQFSGKYLKYLTKKYLKKQQLRDWIRVISTSKGNYTLKFYNVVANEEDEE</sequence>
<dbReference type="FunFam" id="3.30.1360.210:FF:000001">
    <property type="entry name" value="60S ribosomal protein L22 1"/>
    <property type="match status" value="1"/>
</dbReference>
<evidence type="ECO:0000313" key="5">
    <source>
        <dbReference type="EMBL" id="RDW24685.1"/>
    </source>
</evidence>
<keyword evidence="3" id="KW-0687">Ribonucleoprotein</keyword>
<dbReference type="VEuPathDB" id="FungiDB:YALI1_E38178g"/>
<proteinExistence type="inferred from homology"/>
<dbReference type="Gene3D" id="3.30.1360.210">
    <property type="match status" value="1"/>
</dbReference>
<dbReference type="GO" id="GO:0003735">
    <property type="term" value="F:structural constituent of ribosome"/>
    <property type="evidence" value="ECO:0007669"/>
    <property type="project" value="InterPro"/>
</dbReference>
<dbReference type="Pfam" id="PF01776">
    <property type="entry name" value="Ribosomal_L22e"/>
    <property type="match status" value="1"/>
</dbReference>
<dbReference type="Proteomes" id="UP000256601">
    <property type="component" value="Unassembled WGS sequence"/>
</dbReference>
<evidence type="ECO:0000313" key="6">
    <source>
        <dbReference type="Proteomes" id="UP000182444"/>
    </source>
</evidence>
<comment type="similarity">
    <text evidence="1">Belongs to the eukaryotic ribosomal protein eL22 family.</text>
</comment>
<dbReference type="GO" id="GO:0030684">
    <property type="term" value="C:preribosome"/>
    <property type="evidence" value="ECO:0007669"/>
    <property type="project" value="EnsemblFungi"/>
</dbReference>